<dbReference type="KEGG" id="pbn:PADG_11350"/>
<dbReference type="Proteomes" id="UP000001628">
    <property type="component" value="Unassembled WGS sequence"/>
</dbReference>
<proteinExistence type="predicted"/>
<protein>
    <submittedName>
        <fullName evidence="1">Uncharacterized protein</fullName>
    </submittedName>
</protein>
<dbReference type="GeneID" id="22587247"/>
<gene>
    <name evidence="1" type="ORF">PADG_11350</name>
</gene>
<dbReference type="VEuPathDB" id="FungiDB:PADG_11350"/>
<evidence type="ECO:0000313" key="2">
    <source>
        <dbReference type="Proteomes" id="UP000001628"/>
    </source>
</evidence>
<name>A0A0A0HVV0_PARBD</name>
<dbReference type="InParanoid" id="A0A0A0HVV0"/>
<keyword evidence="2" id="KW-1185">Reference proteome</keyword>
<organism evidence="1 2">
    <name type="scientific">Paracoccidioides brasiliensis (strain Pb18)</name>
    <dbReference type="NCBI Taxonomy" id="502780"/>
    <lineage>
        <taxon>Eukaryota</taxon>
        <taxon>Fungi</taxon>
        <taxon>Dikarya</taxon>
        <taxon>Ascomycota</taxon>
        <taxon>Pezizomycotina</taxon>
        <taxon>Eurotiomycetes</taxon>
        <taxon>Eurotiomycetidae</taxon>
        <taxon>Onygenales</taxon>
        <taxon>Ajellomycetaceae</taxon>
        <taxon>Paracoccidioides</taxon>
    </lineage>
</organism>
<dbReference type="RefSeq" id="XP_010757903.1">
    <property type="nucleotide sequence ID" value="XM_010759601.1"/>
</dbReference>
<accession>A0A0A0HVV0</accession>
<evidence type="ECO:0000313" key="1">
    <source>
        <dbReference type="EMBL" id="KGM92523.1"/>
    </source>
</evidence>
<dbReference type="eggNOG" id="ENOG502RB05">
    <property type="taxonomic scope" value="Eukaryota"/>
</dbReference>
<sequence>MDKSITGSNEFWTTDWVTHALIEVGWSVFLNHPQPSGCWRGLVEVSSLQRVHFSFETTHVDGMVNFLVSLSPLKEAWMKKAIQIFRRISGACSYFHTLIRWLPVYIAAQWSFLQEMLGADRLKQAFKLPML</sequence>
<dbReference type="EMBL" id="KN275958">
    <property type="protein sequence ID" value="KGM92523.1"/>
    <property type="molecule type" value="Genomic_DNA"/>
</dbReference>
<dbReference type="AlphaFoldDB" id="A0A0A0HVV0"/>
<dbReference type="HOGENOM" id="CLU_1928248_0_0_1"/>
<reference evidence="1 2" key="1">
    <citation type="journal article" date="2011" name="PLoS Genet.">
        <title>Comparative genomic analysis of human fungal pathogens causing paracoccidioidomycosis.</title>
        <authorList>
            <person name="Desjardins C.A."/>
            <person name="Champion M.D."/>
            <person name="Holder J.W."/>
            <person name="Muszewska A."/>
            <person name="Goldberg J."/>
            <person name="Bailao A.M."/>
            <person name="Brigido M.M."/>
            <person name="Ferreira M.E."/>
            <person name="Garcia A.M."/>
            <person name="Grynberg M."/>
            <person name="Gujja S."/>
            <person name="Heiman D.I."/>
            <person name="Henn M.R."/>
            <person name="Kodira C.D."/>
            <person name="Leon-Narvaez H."/>
            <person name="Longo L.V."/>
            <person name="Ma L.J."/>
            <person name="Malavazi I."/>
            <person name="Matsuo A.L."/>
            <person name="Morais F.V."/>
            <person name="Pereira M."/>
            <person name="Rodriguez-Brito S."/>
            <person name="Sakthikumar S."/>
            <person name="Salem-Izacc S.M."/>
            <person name="Sykes S.M."/>
            <person name="Teixeira M.M."/>
            <person name="Vallejo M.C."/>
            <person name="Walter M.E."/>
            <person name="Yandava C."/>
            <person name="Young S."/>
            <person name="Zeng Q."/>
            <person name="Zucker J."/>
            <person name="Felipe M.S."/>
            <person name="Goldman G.H."/>
            <person name="Haas B.J."/>
            <person name="McEwen J.G."/>
            <person name="Nino-Vega G."/>
            <person name="Puccia R."/>
            <person name="San-Blas G."/>
            <person name="Soares C.M."/>
            <person name="Birren B.W."/>
            <person name="Cuomo C.A."/>
        </authorList>
    </citation>
    <scope>NUCLEOTIDE SEQUENCE [LARGE SCALE GENOMIC DNA]</scope>
    <source>
        <strain evidence="1 2">Pb18</strain>
    </source>
</reference>